<sequence>MFGEDKQPIILKAGDKHNESFSDSNSGDCIAKNKSIEWNISSDDGDSCSIELDHYYNDTGWYVFFHKKSECANFNISATCDESNCLDYTVRFYPDTDSINIALNIIKNDPPPLPPYCDDCFDPPCPSGWKIGGFGGGGCCPRHAIC</sequence>
<dbReference type="Proteomes" id="UP000222366">
    <property type="component" value="Unassembled WGS sequence"/>
</dbReference>
<protein>
    <submittedName>
        <fullName evidence="1">Uncharacterized protein</fullName>
    </submittedName>
</protein>
<proteinExistence type="predicted"/>
<dbReference type="AlphaFoldDB" id="A0A2D0KWJ4"/>
<name>A0A2D0KWJ4_9GAMM</name>
<organism evidence="1 2">
    <name type="scientific">Xenorhabdus stockiae</name>
    <dbReference type="NCBI Taxonomy" id="351614"/>
    <lineage>
        <taxon>Bacteria</taxon>
        <taxon>Pseudomonadati</taxon>
        <taxon>Pseudomonadota</taxon>
        <taxon>Gammaproteobacteria</taxon>
        <taxon>Enterobacterales</taxon>
        <taxon>Morganellaceae</taxon>
        <taxon>Xenorhabdus</taxon>
    </lineage>
</organism>
<accession>A0A2D0KWJ4</accession>
<dbReference type="RefSeq" id="WP_099123738.1">
    <property type="nucleotide sequence ID" value="NZ_CAWNRH010000001.1"/>
</dbReference>
<comment type="caution">
    <text evidence="1">The sequence shown here is derived from an EMBL/GenBank/DDBJ whole genome shotgun (WGS) entry which is preliminary data.</text>
</comment>
<evidence type="ECO:0000313" key="1">
    <source>
        <dbReference type="EMBL" id="PHM67782.1"/>
    </source>
</evidence>
<dbReference type="EMBL" id="NJAJ01000001">
    <property type="protein sequence ID" value="PHM67782.1"/>
    <property type="molecule type" value="Genomic_DNA"/>
</dbReference>
<keyword evidence="2" id="KW-1185">Reference proteome</keyword>
<gene>
    <name evidence="1" type="ORF">Xsto_00072</name>
</gene>
<reference evidence="1 2" key="1">
    <citation type="journal article" date="2017" name="Nat. Microbiol.">
        <title>Natural product diversity associated with the nematode symbionts Photorhabdus and Xenorhabdus.</title>
        <authorList>
            <person name="Tobias N.J."/>
            <person name="Wolff H."/>
            <person name="Djahanschiri B."/>
            <person name="Grundmann F."/>
            <person name="Kronenwerth M."/>
            <person name="Shi Y.M."/>
            <person name="Simonyi S."/>
            <person name="Grun P."/>
            <person name="Shapiro-Ilan D."/>
            <person name="Pidot S.J."/>
            <person name="Stinear T.P."/>
            <person name="Ebersberger I."/>
            <person name="Bode H.B."/>
        </authorList>
    </citation>
    <scope>NUCLEOTIDE SEQUENCE [LARGE SCALE GENOMIC DNA]</scope>
    <source>
        <strain evidence="1 2">DSM 17904</strain>
    </source>
</reference>
<evidence type="ECO:0000313" key="2">
    <source>
        <dbReference type="Proteomes" id="UP000222366"/>
    </source>
</evidence>